<keyword evidence="4 11" id="KW-0662">Pyridine nucleotide biosynthesis</keyword>
<dbReference type="NCBIfam" id="TIGR00482">
    <property type="entry name" value="nicotinate (nicotinamide) nucleotide adenylyltransferase"/>
    <property type="match status" value="1"/>
</dbReference>
<dbReference type="PANTHER" id="PTHR39321">
    <property type="entry name" value="NICOTINATE-NUCLEOTIDE ADENYLYLTRANSFERASE-RELATED"/>
    <property type="match status" value="1"/>
</dbReference>
<comment type="caution">
    <text evidence="13">The sequence shown here is derived from an EMBL/GenBank/DDBJ whole genome shotgun (WGS) entry which is preliminary data.</text>
</comment>
<keyword evidence="9 11" id="KW-0520">NAD</keyword>
<comment type="pathway">
    <text evidence="2 11">Cofactor biosynthesis; NAD(+) biosynthesis; deamido-NAD(+) from nicotinate D-ribonucleotide: step 1/1.</text>
</comment>
<dbReference type="EMBL" id="VJOL01000027">
    <property type="protein sequence ID" value="TSE29317.1"/>
    <property type="molecule type" value="Genomic_DNA"/>
</dbReference>
<evidence type="ECO:0000256" key="11">
    <source>
        <dbReference type="HAMAP-Rule" id="MF_00244"/>
    </source>
</evidence>
<dbReference type="SUPFAM" id="SSF52374">
    <property type="entry name" value="Nucleotidylyl transferase"/>
    <property type="match status" value="1"/>
</dbReference>
<evidence type="ECO:0000256" key="1">
    <source>
        <dbReference type="ARBA" id="ARBA00002324"/>
    </source>
</evidence>
<evidence type="ECO:0000256" key="7">
    <source>
        <dbReference type="ARBA" id="ARBA00022741"/>
    </source>
</evidence>
<comment type="catalytic activity">
    <reaction evidence="10 11">
        <text>nicotinate beta-D-ribonucleotide + ATP + H(+) = deamido-NAD(+) + diphosphate</text>
        <dbReference type="Rhea" id="RHEA:22860"/>
        <dbReference type="ChEBI" id="CHEBI:15378"/>
        <dbReference type="ChEBI" id="CHEBI:30616"/>
        <dbReference type="ChEBI" id="CHEBI:33019"/>
        <dbReference type="ChEBI" id="CHEBI:57502"/>
        <dbReference type="ChEBI" id="CHEBI:58437"/>
        <dbReference type="EC" id="2.7.7.18"/>
    </reaction>
</comment>
<dbReference type="InterPro" id="IPR005248">
    <property type="entry name" value="NadD/NMNAT"/>
</dbReference>
<evidence type="ECO:0000259" key="12">
    <source>
        <dbReference type="Pfam" id="PF01467"/>
    </source>
</evidence>
<evidence type="ECO:0000256" key="8">
    <source>
        <dbReference type="ARBA" id="ARBA00022840"/>
    </source>
</evidence>
<dbReference type="Proteomes" id="UP000318542">
    <property type="component" value="Unassembled WGS sequence"/>
</dbReference>
<dbReference type="InterPro" id="IPR004821">
    <property type="entry name" value="Cyt_trans-like"/>
</dbReference>
<dbReference type="GO" id="GO:0009435">
    <property type="term" value="P:NAD+ biosynthetic process"/>
    <property type="evidence" value="ECO:0007669"/>
    <property type="project" value="UniProtKB-UniRule"/>
</dbReference>
<dbReference type="PANTHER" id="PTHR39321:SF3">
    <property type="entry name" value="PHOSPHOPANTETHEINE ADENYLYLTRANSFERASE"/>
    <property type="match status" value="1"/>
</dbReference>
<evidence type="ECO:0000256" key="3">
    <source>
        <dbReference type="ARBA" id="ARBA00009014"/>
    </source>
</evidence>
<protein>
    <recommendedName>
        <fullName evidence="11">Probable nicotinate-nucleotide adenylyltransferase</fullName>
        <ecNumber evidence="11">2.7.7.18</ecNumber>
    </recommendedName>
    <alternativeName>
        <fullName evidence="11">Deamido-NAD(+) diphosphorylase</fullName>
    </alternativeName>
    <alternativeName>
        <fullName evidence="11">Deamido-NAD(+) pyrophosphorylase</fullName>
    </alternativeName>
    <alternativeName>
        <fullName evidence="11">Nicotinate mononucleotide adenylyltransferase</fullName>
        <shortName evidence="11">NaMN adenylyltransferase</shortName>
    </alternativeName>
</protein>
<dbReference type="EC" id="2.7.7.18" evidence="11"/>
<accession>A0A554X0D9</accession>
<keyword evidence="8 11" id="KW-0067">ATP-binding</keyword>
<dbReference type="CDD" id="cd02165">
    <property type="entry name" value="NMNAT"/>
    <property type="match status" value="1"/>
</dbReference>
<keyword evidence="7 11" id="KW-0547">Nucleotide-binding</keyword>
<sequence>MTARPAAPLGRLGVFGGAFDPPHRAHRAVAEAALRQLALDALLIVPTGQAWHKARALSDGAHRLAMCHLAFDDLPGVRVDRREIDRRGPTYTVDTLTELHAEHPDAALFLIVGADQWLAIRTWHRWADILRLCTVAVANRPLAGPQAPLPDLATVGLPHVVLDVPPLDVSATALRALWHDGVPPCADAQALVSPAVARYISDHRLYASPTPDA</sequence>
<dbReference type="Pfam" id="PF01467">
    <property type="entry name" value="CTP_transf_like"/>
    <property type="match status" value="1"/>
</dbReference>
<evidence type="ECO:0000256" key="9">
    <source>
        <dbReference type="ARBA" id="ARBA00023027"/>
    </source>
</evidence>
<name>A0A554X0D9_9BURK</name>
<dbReference type="UniPathway" id="UPA00253">
    <property type="reaction ID" value="UER00332"/>
</dbReference>
<keyword evidence="14" id="KW-1185">Reference proteome</keyword>
<comment type="similarity">
    <text evidence="3 11">Belongs to the NadD family.</text>
</comment>
<evidence type="ECO:0000256" key="6">
    <source>
        <dbReference type="ARBA" id="ARBA00022695"/>
    </source>
</evidence>
<organism evidence="13 14">
    <name type="scientific">Tepidimonas thermarum</name>
    <dbReference type="NCBI Taxonomy" id="335431"/>
    <lineage>
        <taxon>Bacteria</taxon>
        <taxon>Pseudomonadati</taxon>
        <taxon>Pseudomonadota</taxon>
        <taxon>Betaproteobacteria</taxon>
        <taxon>Burkholderiales</taxon>
        <taxon>Tepidimonas</taxon>
    </lineage>
</organism>
<dbReference type="GO" id="GO:0004515">
    <property type="term" value="F:nicotinate-nucleotide adenylyltransferase activity"/>
    <property type="evidence" value="ECO:0007669"/>
    <property type="project" value="UniProtKB-UniRule"/>
</dbReference>
<evidence type="ECO:0000256" key="10">
    <source>
        <dbReference type="ARBA" id="ARBA00048721"/>
    </source>
</evidence>
<reference evidence="13 14" key="1">
    <citation type="submission" date="2019-07" db="EMBL/GenBank/DDBJ databases">
        <title>Tepidimonas thermarum AA-1 draft genome.</title>
        <authorList>
            <person name="Da Costa M.S."/>
            <person name="Froufe H.J.C."/>
            <person name="Egas C."/>
            <person name="Albuquerque L."/>
        </authorList>
    </citation>
    <scope>NUCLEOTIDE SEQUENCE [LARGE SCALE GENOMIC DNA]</scope>
    <source>
        <strain evidence="13 14">AA-1</strain>
    </source>
</reference>
<dbReference type="InterPro" id="IPR014729">
    <property type="entry name" value="Rossmann-like_a/b/a_fold"/>
</dbReference>
<dbReference type="GO" id="GO:0005524">
    <property type="term" value="F:ATP binding"/>
    <property type="evidence" value="ECO:0007669"/>
    <property type="project" value="UniProtKB-KW"/>
</dbReference>
<evidence type="ECO:0000313" key="14">
    <source>
        <dbReference type="Proteomes" id="UP000318542"/>
    </source>
</evidence>
<feature type="domain" description="Cytidyltransferase-like" evidence="12">
    <location>
        <begin position="14"/>
        <end position="176"/>
    </location>
</feature>
<keyword evidence="6 11" id="KW-0548">Nucleotidyltransferase</keyword>
<dbReference type="HAMAP" id="MF_00244">
    <property type="entry name" value="NaMN_adenylyltr"/>
    <property type="match status" value="1"/>
</dbReference>
<proteinExistence type="inferred from homology"/>
<comment type="function">
    <text evidence="1 11">Catalyzes the reversible adenylation of nicotinate mononucleotide (NaMN) to nicotinic acid adenine dinucleotide (NaAD).</text>
</comment>
<dbReference type="Gene3D" id="3.40.50.620">
    <property type="entry name" value="HUPs"/>
    <property type="match status" value="1"/>
</dbReference>
<keyword evidence="5 11" id="KW-0808">Transferase</keyword>
<dbReference type="OrthoDB" id="5295945at2"/>
<evidence type="ECO:0000256" key="5">
    <source>
        <dbReference type="ARBA" id="ARBA00022679"/>
    </source>
</evidence>
<gene>
    <name evidence="11 13" type="primary">nadD</name>
    <name evidence="13" type="ORF">Tther_01570</name>
</gene>
<evidence type="ECO:0000256" key="4">
    <source>
        <dbReference type="ARBA" id="ARBA00022642"/>
    </source>
</evidence>
<dbReference type="RefSeq" id="WP_143902646.1">
    <property type="nucleotide sequence ID" value="NZ_VJOL01000027.1"/>
</dbReference>
<evidence type="ECO:0000256" key="2">
    <source>
        <dbReference type="ARBA" id="ARBA00005019"/>
    </source>
</evidence>
<dbReference type="AlphaFoldDB" id="A0A554X0D9"/>
<evidence type="ECO:0000313" key="13">
    <source>
        <dbReference type="EMBL" id="TSE29317.1"/>
    </source>
</evidence>